<reference evidence="6" key="2">
    <citation type="submission" date="2025-08" db="UniProtKB">
        <authorList>
            <consortium name="Ensembl"/>
        </authorList>
    </citation>
    <scope>IDENTIFICATION</scope>
</reference>
<feature type="compositionally biased region" description="Basic residues" evidence="5">
    <location>
        <begin position="49"/>
        <end position="71"/>
    </location>
</feature>
<protein>
    <submittedName>
        <fullName evidence="6">Uncharacterized protein</fullName>
    </submittedName>
</protein>
<reference evidence="6 7" key="1">
    <citation type="submission" date="2017-08" db="EMBL/GenBank/DDBJ databases">
        <title>USMARCv1.0.</title>
        <authorList>
            <person name="Hannum G.I."/>
            <person name="Koren S."/>
            <person name="Schroeder S.G."/>
            <person name="Chin S.C."/>
            <person name="Nonneman D.J."/>
            <person name="Becker S.A."/>
            <person name="Rosen B.D."/>
            <person name="Bickhart D.M."/>
            <person name="Putnam N.H."/>
            <person name="Green R.E."/>
            <person name="Tuggle C.K."/>
            <person name="Liu H."/>
            <person name="Rohrer G.A."/>
            <person name="Warr A."/>
            <person name="Hall R."/>
            <person name="Kim K."/>
            <person name="Hume D.A."/>
            <person name="Talbot R."/>
            <person name="Chow W."/>
            <person name="Howe K."/>
            <person name="Schwartz A.S."/>
            <person name="Watson M."/>
            <person name="Archibald A.L."/>
            <person name="Phillippy A.M."/>
            <person name="Smith T.P.L."/>
        </authorList>
    </citation>
    <scope>NUCLEOTIDE SEQUENCE [LARGE SCALE GENOMIC DNA]</scope>
</reference>
<keyword evidence="3" id="KW-0238">DNA-binding</keyword>
<evidence type="ECO:0000313" key="6">
    <source>
        <dbReference type="Ensembl" id="ENSSSCP00070032429.1"/>
    </source>
</evidence>
<sequence length="71" mass="8244">MPKRKVSSAEGVANEEPKRRSERLSANPAPAKVETKPKKGSRKGSIFRQKNKGKKKRKEKKNFRKHILIRY</sequence>
<dbReference type="GO" id="GO:0005634">
    <property type="term" value="C:nucleus"/>
    <property type="evidence" value="ECO:0007669"/>
    <property type="project" value="UniProtKB-SubCell"/>
</dbReference>
<evidence type="ECO:0000256" key="2">
    <source>
        <dbReference type="ARBA" id="ARBA00007696"/>
    </source>
</evidence>
<evidence type="ECO:0000256" key="3">
    <source>
        <dbReference type="ARBA" id="ARBA00023125"/>
    </source>
</evidence>
<evidence type="ECO:0000313" key="7">
    <source>
        <dbReference type="Proteomes" id="UP000314985"/>
    </source>
</evidence>
<dbReference type="PANTHER" id="PTHR23087:SF12">
    <property type="entry name" value="NON-HISTONE CHROMOSOMAL PROTEIN HMG-14"/>
    <property type="match status" value="1"/>
</dbReference>
<keyword evidence="4" id="KW-0539">Nucleus</keyword>
<dbReference type="InterPro" id="IPR000079">
    <property type="entry name" value="HMGN_fam"/>
</dbReference>
<proteinExistence type="inferred from homology"/>
<comment type="subcellular location">
    <subcellularLocation>
        <location evidence="1">Nucleus</location>
    </subcellularLocation>
</comment>
<dbReference type="Pfam" id="PF01101">
    <property type="entry name" value="HMG14_17"/>
    <property type="match status" value="1"/>
</dbReference>
<feature type="region of interest" description="Disordered" evidence="5">
    <location>
        <begin position="1"/>
        <end position="71"/>
    </location>
</feature>
<comment type="similarity">
    <text evidence="2">Belongs to the HMGN family.</text>
</comment>
<accession>A0A4X1USK0</accession>
<dbReference type="AlphaFoldDB" id="A0A4X1USK0"/>
<name>A0A4X1USK0_PIG</name>
<dbReference type="Ensembl" id="ENSSSCT00070038752.1">
    <property type="protein sequence ID" value="ENSSSCP00070032429.1"/>
    <property type="gene ID" value="ENSSSCG00070019608.1"/>
</dbReference>
<evidence type="ECO:0000256" key="1">
    <source>
        <dbReference type="ARBA" id="ARBA00004123"/>
    </source>
</evidence>
<dbReference type="SMART" id="SM00527">
    <property type="entry name" value="HMG17"/>
    <property type="match status" value="1"/>
</dbReference>
<dbReference type="PANTHER" id="PTHR23087">
    <property type="entry name" value="NONHISTONE CHROMOSOMAL PROTEIN HMG"/>
    <property type="match status" value="1"/>
</dbReference>
<evidence type="ECO:0000256" key="5">
    <source>
        <dbReference type="SAM" id="MobiDB-lite"/>
    </source>
</evidence>
<organism evidence="6 7">
    <name type="scientific">Sus scrofa</name>
    <name type="common">Pig</name>
    <dbReference type="NCBI Taxonomy" id="9823"/>
    <lineage>
        <taxon>Eukaryota</taxon>
        <taxon>Metazoa</taxon>
        <taxon>Chordata</taxon>
        <taxon>Craniata</taxon>
        <taxon>Vertebrata</taxon>
        <taxon>Euteleostomi</taxon>
        <taxon>Mammalia</taxon>
        <taxon>Eutheria</taxon>
        <taxon>Laurasiatheria</taxon>
        <taxon>Artiodactyla</taxon>
        <taxon>Suina</taxon>
        <taxon>Suidae</taxon>
        <taxon>Sus</taxon>
    </lineage>
</organism>
<dbReference type="GO" id="GO:0031492">
    <property type="term" value="F:nucleosomal DNA binding"/>
    <property type="evidence" value="ECO:0007669"/>
    <property type="project" value="InterPro"/>
</dbReference>
<dbReference type="GO" id="GO:0000785">
    <property type="term" value="C:chromatin"/>
    <property type="evidence" value="ECO:0007669"/>
    <property type="project" value="InterPro"/>
</dbReference>
<dbReference type="Proteomes" id="UP000314985">
    <property type="component" value="Chromosome 6"/>
</dbReference>
<evidence type="ECO:0000256" key="4">
    <source>
        <dbReference type="ARBA" id="ARBA00023242"/>
    </source>
</evidence>
<dbReference type="PRINTS" id="PR00925">
    <property type="entry name" value="NONHISHMG17"/>
</dbReference>